<evidence type="ECO:0000313" key="2">
    <source>
        <dbReference type="Proteomes" id="UP000233722"/>
    </source>
</evidence>
<dbReference type="EMBL" id="PCHA01000037">
    <property type="protein sequence ID" value="PKU93210.1"/>
    <property type="molecule type" value="Genomic_DNA"/>
</dbReference>
<reference evidence="1 2" key="1">
    <citation type="submission" date="2017-10" db="EMBL/GenBank/DDBJ databases">
        <title>Bifidobacterium genomics.</title>
        <authorList>
            <person name="Lugli G.A."/>
            <person name="Milani C."/>
            <person name="Mancabelli L."/>
        </authorList>
    </citation>
    <scope>NUCLEOTIDE SEQUENCE [LARGE SCALE GENOMIC DNA]</scope>
    <source>
        <strain evidence="1 2">1747B</strain>
    </source>
</reference>
<name>A0A2N3QNF5_9BIFI</name>
<gene>
    <name evidence="1" type="ORF">CQR45_1740</name>
</gene>
<dbReference type="AlphaFoldDB" id="A0A2N3QNF5"/>
<accession>A0A2N3QNF5</accession>
<protein>
    <submittedName>
        <fullName evidence="1">Uncharacterized protein</fullName>
    </submittedName>
</protein>
<sequence>MGQETQVTPWEPFFDPLDDGLWARGSDVDWLKGTWVHAYTHPASLHERHPFIPVTVKQAEHLVRKHPGQVLAILGSLLSWRVCTVDQLVAGLAADVDGIEPFHRDAPTVWGALLRLGVIDVGFSRTEFLEGRRINQVWVAMGSEVMLTRRITNILGVPAWMRDVLTDGKFGQMRTHARHNTLTNHVALTAAHDSRFRFVGGDGWGGFRGIDPQAVAEIGSAGRQSADMIGFTRDGVTMALELQIHATGIGKKLAAWSKLLAYSPMRRRGILCVWLQAPVSAGIYERFDKAFNEASRFAEMPMGDPSVFSRMGYARWDEWYDGHACPTPQWGEYVDMYGTRRSVFDPAWQATCPTVSDVDVIQDWGWRLMDERIKDAWGWDVSRWAKPDALRGGFYGFVGHDITTRKEERP</sequence>
<dbReference type="RefSeq" id="WP_101431125.1">
    <property type="nucleotide sequence ID" value="NZ_PCHA01000037.1"/>
</dbReference>
<comment type="caution">
    <text evidence="1">The sequence shown here is derived from an EMBL/GenBank/DDBJ whole genome shotgun (WGS) entry which is preliminary data.</text>
</comment>
<dbReference type="Proteomes" id="UP000233722">
    <property type="component" value="Unassembled WGS sequence"/>
</dbReference>
<organism evidence="1 2">
    <name type="scientific">Bifidobacterium pseudolongum subsp. globosum</name>
    <dbReference type="NCBI Taxonomy" id="1690"/>
    <lineage>
        <taxon>Bacteria</taxon>
        <taxon>Bacillati</taxon>
        <taxon>Actinomycetota</taxon>
        <taxon>Actinomycetes</taxon>
        <taxon>Bifidobacteriales</taxon>
        <taxon>Bifidobacteriaceae</taxon>
        <taxon>Bifidobacterium</taxon>
    </lineage>
</organism>
<proteinExistence type="predicted"/>
<evidence type="ECO:0000313" key="1">
    <source>
        <dbReference type="EMBL" id="PKU93210.1"/>
    </source>
</evidence>